<gene>
    <name evidence="1" type="ORF">NYG90_03240</name>
</gene>
<dbReference type="Proteomes" id="UP001173802">
    <property type="component" value="Unassembled WGS sequence"/>
</dbReference>
<proteinExistence type="predicted"/>
<dbReference type="EMBL" id="JANURN010000002">
    <property type="protein sequence ID" value="MDL0081699.1"/>
    <property type="molecule type" value="Genomic_DNA"/>
</dbReference>
<evidence type="ECO:0000313" key="2">
    <source>
        <dbReference type="Proteomes" id="UP001173802"/>
    </source>
</evidence>
<protein>
    <submittedName>
        <fullName evidence="1">Uncharacterized protein</fullName>
    </submittedName>
</protein>
<sequence>MSNRVILASFFLRVWRLVLLLVFLKKLRFARFPRIHFLLMDCHATASAVSRNDRKGVLDSITLLDSRFLMRNRGFQGAGAGIYLSGNEQARAVESTIYRKKLEFRQNLAWAKICYSHYHLSACWLLIKL</sequence>
<comment type="caution">
    <text evidence="1">The sequence shown here is derived from an EMBL/GenBank/DDBJ whole genome shotgun (WGS) entry which is preliminary data.</text>
</comment>
<organism evidence="1 2">
    <name type="scientific">Helicobacter zhangjianzhongii</name>
    <dbReference type="NCBI Taxonomy" id="2974574"/>
    <lineage>
        <taxon>Bacteria</taxon>
        <taxon>Pseudomonadati</taxon>
        <taxon>Campylobacterota</taxon>
        <taxon>Epsilonproteobacteria</taxon>
        <taxon>Campylobacterales</taxon>
        <taxon>Helicobacteraceae</taxon>
        <taxon>Helicobacter</taxon>
    </lineage>
</organism>
<keyword evidence="2" id="KW-1185">Reference proteome</keyword>
<accession>A0ACC6FR03</accession>
<evidence type="ECO:0000313" key="1">
    <source>
        <dbReference type="EMBL" id="MDL0081699.1"/>
    </source>
</evidence>
<name>A0ACC6FR03_9HELI</name>
<reference evidence="1 2" key="1">
    <citation type="journal article" date="2023" name="Microorganisms">
        <title>Isolation and Genomic Characteristics of Cat-Borne Campylobacter felis sp. nov. and Sheep-Borne Campylobacter ovis sp. nov.</title>
        <authorList>
            <person name="Wang H."/>
            <person name="Li Y."/>
            <person name="Gu Y."/>
            <person name="Zhou G."/>
            <person name="Chen X."/>
            <person name="Zhang X."/>
            <person name="Shao Z."/>
            <person name="Zhang J."/>
            <person name="Zhang M."/>
        </authorList>
    </citation>
    <scope>NUCLEOTIDE SEQUENCE [LARGE SCALE GENOMIC DNA]</scope>
    <source>
        <strain evidence="1 2">XJK30-2</strain>
    </source>
</reference>